<keyword evidence="1" id="KW-0472">Membrane</keyword>
<feature type="transmembrane region" description="Helical" evidence="1">
    <location>
        <begin position="31"/>
        <end position="53"/>
    </location>
</feature>
<dbReference type="Pfam" id="PF07811">
    <property type="entry name" value="TadE"/>
    <property type="match status" value="1"/>
</dbReference>
<evidence type="ECO:0000256" key="1">
    <source>
        <dbReference type="SAM" id="Phobius"/>
    </source>
</evidence>
<dbReference type="RefSeq" id="WP_160682336.1">
    <property type="nucleotide sequence ID" value="NZ_WTYW01000001.1"/>
</dbReference>
<evidence type="ECO:0000313" key="3">
    <source>
        <dbReference type="EMBL" id="MXO86005.1"/>
    </source>
</evidence>
<feature type="domain" description="TadE-like" evidence="2">
    <location>
        <begin position="25"/>
        <end position="67"/>
    </location>
</feature>
<dbReference type="InterPro" id="IPR012495">
    <property type="entry name" value="TadE-like_dom"/>
</dbReference>
<sequence length="214" mass="22304">MSSHCAIPHRSGGAFLSDFARDEHGASAAEFALVLPIFLLFLLGILDVGLYAWNFNQTEKATQMGTRWAVATDMVPSGLASYSFAVNGGIPQGTVVPKTAFGGVTCTSTGCTCVGQCATGLTPGFDSAAFTAIADRMRQFKGDIEDTDITIDYDWSGIGYAGDPNGPDVAPFVTVTVDGLDFQPISTLLFGADVGLPAVSHTLTAEDSQGTFAN</sequence>
<organism evidence="3 4">
    <name type="scientific">Parapontixanthobacter aurantiacus</name>
    <dbReference type="NCBI Taxonomy" id="1463599"/>
    <lineage>
        <taxon>Bacteria</taxon>
        <taxon>Pseudomonadati</taxon>
        <taxon>Pseudomonadota</taxon>
        <taxon>Alphaproteobacteria</taxon>
        <taxon>Sphingomonadales</taxon>
        <taxon>Erythrobacteraceae</taxon>
        <taxon>Parapontixanthobacter</taxon>
    </lineage>
</organism>
<keyword evidence="1" id="KW-1133">Transmembrane helix</keyword>
<dbReference type="OrthoDB" id="7187024at2"/>
<proteinExistence type="predicted"/>
<keyword evidence="1" id="KW-0812">Transmembrane</keyword>
<comment type="caution">
    <text evidence="3">The sequence shown here is derived from an EMBL/GenBank/DDBJ whole genome shotgun (WGS) entry which is preliminary data.</text>
</comment>
<gene>
    <name evidence="3" type="ORF">GRI38_08155</name>
</gene>
<dbReference type="EMBL" id="WTYW01000001">
    <property type="protein sequence ID" value="MXO86005.1"/>
    <property type="molecule type" value="Genomic_DNA"/>
</dbReference>
<protein>
    <submittedName>
        <fullName evidence="3">Pilus assembly protein</fullName>
    </submittedName>
</protein>
<keyword evidence="4" id="KW-1185">Reference proteome</keyword>
<accession>A0A844ZDQ2</accession>
<evidence type="ECO:0000259" key="2">
    <source>
        <dbReference type="Pfam" id="PF07811"/>
    </source>
</evidence>
<dbReference type="Proteomes" id="UP000433104">
    <property type="component" value="Unassembled WGS sequence"/>
</dbReference>
<name>A0A844ZDQ2_9SPHN</name>
<evidence type="ECO:0000313" key="4">
    <source>
        <dbReference type="Proteomes" id="UP000433104"/>
    </source>
</evidence>
<reference evidence="3 4" key="1">
    <citation type="submission" date="2019-12" db="EMBL/GenBank/DDBJ databases">
        <title>Genomic-based taxomic classification of the family Erythrobacteraceae.</title>
        <authorList>
            <person name="Xu L."/>
        </authorList>
    </citation>
    <scope>NUCLEOTIDE SEQUENCE [LARGE SCALE GENOMIC DNA]</scope>
    <source>
        <strain evidence="3 4">MCCC 1A09962</strain>
    </source>
</reference>
<dbReference type="AlphaFoldDB" id="A0A844ZDQ2"/>